<protein>
    <submittedName>
        <fullName evidence="5">SDR family oxidoreductase</fullName>
    </submittedName>
</protein>
<evidence type="ECO:0000313" key="5">
    <source>
        <dbReference type="EMBL" id="GAA1517572.1"/>
    </source>
</evidence>
<evidence type="ECO:0000256" key="4">
    <source>
        <dbReference type="RuleBase" id="RU000363"/>
    </source>
</evidence>
<evidence type="ECO:0000256" key="3">
    <source>
        <dbReference type="ARBA" id="ARBA00023002"/>
    </source>
</evidence>
<dbReference type="PANTHER" id="PTHR43391:SF14">
    <property type="entry name" value="DEHYDROGENASE_REDUCTASE SDR FAMILY PROTEIN 7-LIKE"/>
    <property type="match status" value="1"/>
</dbReference>
<name>A0ABN2AG15_9ACTN</name>
<dbReference type="EMBL" id="BAAANC010000001">
    <property type="protein sequence ID" value="GAA1517572.1"/>
    <property type="molecule type" value="Genomic_DNA"/>
</dbReference>
<evidence type="ECO:0000256" key="2">
    <source>
        <dbReference type="ARBA" id="ARBA00022857"/>
    </source>
</evidence>
<comment type="similarity">
    <text evidence="1 4">Belongs to the short-chain dehydrogenases/reductases (SDR) family.</text>
</comment>
<dbReference type="PRINTS" id="PR00081">
    <property type="entry name" value="GDHRDH"/>
</dbReference>
<dbReference type="SUPFAM" id="SSF51735">
    <property type="entry name" value="NAD(P)-binding Rossmann-fold domains"/>
    <property type="match status" value="1"/>
</dbReference>
<dbReference type="Gene3D" id="3.40.50.720">
    <property type="entry name" value="NAD(P)-binding Rossmann-like Domain"/>
    <property type="match status" value="1"/>
</dbReference>
<dbReference type="RefSeq" id="WP_344171544.1">
    <property type="nucleotide sequence ID" value="NZ_BAAANC010000001.1"/>
</dbReference>
<dbReference type="PANTHER" id="PTHR43391">
    <property type="entry name" value="RETINOL DEHYDROGENASE-RELATED"/>
    <property type="match status" value="1"/>
</dbReference>
<dbReference type="Pfam" id="PF00106">
    <property type="entry name" value="adh_short"/>
    <property type="match status" value="1"/>
</dbReference>
<keyword evidence="6" id="KW-1185">Reference proteome</keyword>
<dbReference type="Proteomes" id="UP001500363">
    <property type="component" value="Unassembled WGS sequence"/>
</dbReference>
<dbReference type="InterPro" id="IPR002347">
    <property type="entry name" value="SDR_fam"/>
</dbReference>
<keyword evidence="3" id="KW-0560">Oxidoreductase</keyword>
<evidence type="ECO:0000256" key="1">
    <source>
        <dbReference type="ARBA" id="ARBA00006484"/>
    </source>
</evidence>
<dbReference type="PRINTS" id="PR00080">
    <property type="entry name" value="SDRFAMILY"/>
</dbReference>
<sequence>MTLADKTILVTGAGRGIGKALVDEALSRGAKRVYAGTRRPLTHADERVTPLTLDVTDAEQIAAAAETVGSLDILINNAGSYGYEDLADRAGLERHLGVNLFGPIGVIQALLPRLLESKGAIVNVLSVAAVAAVPISPAYSISKAAAFSLTQSLRAVLAAQGVAVHAVLPGPVDTDMVRDLDIPKASPQSVARAILDGLTKGDDEIFPDPFSQSLAGTWNSGAVKTLERQNAMLV</sequence>
<gene>
    <name evidence="5" type="ORF">GCM10009741_16190</name>
</gene>
<reference evidence="5 6" key="1">
    <citation type="journal article" date="2019" name="Int. J. Syst. Evol. Microbiol.">
        <title>The Global Catalogue of Microorganisms (GCM) 10K type strain sequencing project: providing services to taxonomists for standard genome sequencing and annotation.</title>
        <authorList>
            <consortium name="The Broad Institute Genomics Platform"/>
            <consortium name="The Broad Institute Genome Sequencing Center for Infectious Disease"/>
            <person name="Wu L."/>
            <person name="Ma J."/>
        </authorList>
    </citation>
    <scope>NUCLEOTIDE SEQUENCE [LARGE SCALE GENOMIC DNA]</scope>
    <source>
        <strain evidence="5 6">JCM 14303</strain>
    </source>
</reference>
<dbReference type="InterPro" id="IPR020904">
    <property type="entry name" value="Sc_DH/Rdtase_CS"/>
</dbReference>
<keyword evidence="2" id="KW-0521">NADP</keyword>
<accession>A0ABN2AG15</accession>
<dbReference type="InterPro" id="IPR036291">
    <property type="entry name" value="NAD(P)-bd_dom_sf"/>
</dbReference>
<organism evidence="5 6">
    <name type="scientific">Kribbella lupini</name>
    <dbReference type="NCBI Taxonomy" id="291602"/>
    <lineage>
        <taxon>Bacteria</taxon>
        <taxon>Bacillati</taxon>
        <taxon>Actinomycetota</taxon>
        <taxon>Actinomycetes</taxon>
        <taxon>Propionibacteriales</taxon>
        <taxon>Kribbellaceae</taxon>
        <taxon>Kribbella</taxon>
    </lineage>
</organism>
<proteinExistence type="inferred from homology"/>
<dbReference type="PROSITE" id="PS00061">
    <property type="entry name" value="ADH_SHORT"/>
    <property type="match status" value="1"/>
</dbReference>
<comment type="caution">
    <text evidence="5">The sequence shown here is derived from an EMBL/GenBank/DDBJ whole genome shotgun (WGS) entry which is preliminary data.</text>
</comment>
<evidence type="ECO:0000313" key="6">
    <source>
        <dbReference type="Proteomes" id="UP001500363"/>
    </source>
</evidence>